<dbReference type="Ensembl" id="ENSSANT00000024652.1">
    <property type="protein sequence ID" value="ENSSANP00000023144.1"/>
    <property type="gene ID" value="ENSSANG00000011936.1"/>
</dbReference>
<dbReference type="OrthoDB" id="547680at2759"/>
<organism evidence="3 4">
    <name type="scientific">Sinocyclocheilus anshuiensis</name>
    <dbReference type="NCBI Taxonomy" id="1608454"/>
    <lineage>
        <taxon>Eukaryota</taxon>
        <taxon>Metazoa</taxon>
        <taxon>Chordata</taxon>
        <taxon>Craniata</taxon>
        <taxon>Vertebrata</taxon>
        <taxon>Euteleostomi</taxon>
        <taxon>Actinopterygii</taxon>
        <taxon>Neopterygii</taxon>
        <taxon>Teleostei</taxon>
        <taxon>Ostariophysi</taxon>
        <taxon>Cypriniformes</taxon>
        <taxon>Cyprinidae</taxon>
        <taxon>Cyprininae</taxon>
        <taxon>Sinocyclocheilus</taxon>
    </lineage>
</organism>
<feature type="chain" id="PRO_5025537692" evidence="1">
    <location>
        <begin position="20"/>
        <end position="250"/>
    </location>
</feature>
<dbReference type="Gene3D" id="3.10.100.10">
    <property type="entry name" value="Mannose-Binding Protein A, subunit A"/>
    <property type="match status" value="2"/>
</dbReference>
<evidence type="ECO:0000313" key="3">
    <source>
        <dbReference type="Ensembl" id="ENSSANP00000023144.1"/>
    </source>
</evidence>
<dbReference type="KEGG" id="sanh:107675602"/>
<keyword evidence="4" id="KW-1185">Reference proteome</keyword>
<accession>A0A671LS50</accession>
<reference evidence="3" key="2">
    <citation type="submission" date="2025-09" db="UniProtKB">
        <authorList>
            <consortium name="Ensembl"/>
        </authorList>
    </citation>
    <scope>IDENTIFICATION</scope>
</reference>
<dbReference type="SUPFAM" id="SSF56436">
    <property type="entry name" value="C-type lectin-like"/>
    <property type="match status" value="2"/>
</dbReference>
<feature type="domain" description="C-type lectin" evidence="2">
    <location>
        <begin position="24"/>
        <end position="132"/>
    </location>
</feature>
<evidence type="ECO:0000256" key="1">
    <source>
        <dbReference type="SAM" id="SignalP"/>
    </source>
</evidence>
<dbReference type="PANTHER" id="PTHR45784:SF8">
    <property type="entry name" value="C-TYPE MANNOSE RECEPTOR 2-RELATED"/>
    <property type="match status" value="1"/>
</dbReference>
<protein>
    <submittedName>
        <fullName evidence="3">Uncharacterized LOC107675602</fullName>
    </submittedName>
</protein>
<dbReference type="InterPro" id="IPR001304">
    <property type="entry name" value="C-type_lectin-like"/>
</dbReference>
<dbReference type="PANTHER" id="PTHR45784">
    <property type="entry name" value="C-TYPE LECTIN DOMAIN FAMILY 20 MEMBER A-RELATED"/>
    <property type="match status" value="1"/>
</dbReference>
<feature type="signal peptide" evidence="1">
    <location>
        <begin position="1"/>
        <end position="19"/>
    </location>
</feature>
<dbReference type="Proteomes" id="UP000472260">
    <property type="component" value="Unassembled WGS sequence"/>
</dbReference>
<proteinExistence type="predicted"/>
<dbReference type="PROSITE" id="PS50041">
    <property type="entry name" value="C_TYPE_LECTIN_2"/>
    <property type="match status" value="2"/>
</dbReference>
<feature type="domain" description="C-type lectin" evidence="2">
    <location>
        <begin position="127"/>
        <end position="247"/>
    </location>
</feature>
<gene>
    <name evidence="3" type="primary">nitr3r.1l</name>
</gene>
<reference evidence="3" key="1">
    <citation type="submission" date="2025-08" db="UniProtKB">
        <authorList>
            <consortium name="Ensembl"/>
        </authorList>
    </citation>
    <scope>IDENTIFICATION</scope>
</reference>
<dbReference type="Pfam" id="PF00059">
    <property type="entry name" value="Lectin_C"/>
    <property type="match status" value="2"/>
</dbReference>
<dbReference type="InterPro" id="IPR016186">
    <property type="entry name" value="C-type_lectin-like/link_sf"/>
</dbReference>
<sequence length="250" mass="29602">MKATVTVFLFLSLFGLNFSLYRKHIFVKEIMTWKNAQKYCREHHDDLSTVNKEEALQLSSNPENKNAYFWIGLHMIFNNLENWSWSGGEDQKTDYWDIQERNNAVEKCGCVSRHTAKLHNAMCIHYFPFYCMEVFKPILVHQNKTWDESLNYCWQNYIDLVSLSSQINMEEVIHNTITSQTAYVWTGLRFMVGHWFWVSGDNLQYKTWSTMGEPQCPARNLHCGALDGRRNIWQPKDCEEKLNFVCLMKP</sequence>
<evidence type="ECO:0000313" key="4">
    <source>
        <dbReference type="Proteomes" id="UP000472260"/>
    </source>
</evidence>
<dbReference type="InterPro" id="IPR016187">
    <property type="entry name" value="CTDL_fold"/>
</dbReference>
<keyword evidence="1" id="KW-0732">Signal</keyword>
<evidence type="ECO:0000259" key="2">
    <source>
        <dbReference type="PROSITE" id="PS50041"/>
    </source>
</evidence>
<dbReference type="AlphaFoldDB" id="A0A671LS50"/>
<dbReference type="SMART" id="SM00034">
    <property type="entry name" value="CLECT"/>
    <property type="match status" value="2"/>
</dbReference>
<name>A0A671LS50_9TELE</name>